<dbReference type="EMBL" id="FMSV02000399">
    <property type="protein sequence ID" value="SEH05885.1"/>
    <property type="molecule type" value="Genomic_DNA"/>
</dbReference>
<comment type="catalytic activity">
    <reaction evidence="1">
        <text>GMP + diphosphate = guanine + 5-phospho-alpha-D-ribose 1-diphosphate</text>
        <dbReference type="Rhea" id="RHEA:25424"/>
        <dbReference type="ChEBI" id="CHEBI:16235"/>
        <dbReference type="ChEBI" id="CHEBI:33019"/>
        <dbReference type="ChEBI" id="CHEBI:58017"/>
        <dbReference type="ChEBI" id="CHEBI:58115"/>
        <dbReference type="EC" id="2.4.2.8"/>
    </reaction>
    <physiologicalReaction direction="right-to-left" evidence="1">
        <dbReference type="Rhea" id="RHEA:25426"/>
    </physiologicalReaction>
</comment>
<dbReference type="RefSeq" id="WP_103919741.1">
    <property type="nucleotide sequence ID" value="NZ_FMSV02000399.1"/>
</dbReference>
<keyword evidence="5" id="KW-1185">Reference proteome</keyword>
<feature type="domain" description="Phosphoribosyltransferase" evidence="3">
    <location>
        <begin position="24"/>
        <end position="171"/>
    </location>
</feature>
<dbReference type="Gene3D" id="3.40.50.2020">
    <property type="match status" value="1"/>
</dbReference>
<dbReference type="PANTHER" id="PTHR43340">
    <property type="entry name" value="HYPOXANTHINE-GUANINE PHOSPHORIBOSYLTRANSFERASE"/>
    <property type="match status" value="1"/>
</dbReference>
<keyword evidence="4" id="KW-0328">Glycosyltransferase</keyword>
<reference evidence="4 5" key="1">
    <citation type="submission" date="2016-10" db="EMBL/GenBank/DDBJ databases">
        <authorList>
            <person name="de Groot N.N."/>
        </authorList>
    </citation>
    <scope>NUCLEOTIDE SEQUENCE [LARGE SCALE GENOMIC DNA]</scope>
    <source>
        <strain evidence="4">MBHS1</strain>
    </source>
</reference>
<dbReference type="NCBIfam" id="NF006605">
    <property type="entry name" value="PRK09162.1"/>
    <property type="match status" value="1"/>
</dbReference>
<dbReference type="PANTHER" id="PTHR43340:SF1">
    <property type="entry name" value="HYPOXANTHINE PHOSPHORIBOSYLTRANSFERASE"/>
    <property type="match status" value="1"/>
</dbReference>
<dbReference type="InterPro" id="IPR029057">
    <property type="entry name" value="PRTase-like"/>
</dbReference>
<dbReference type="GO" id="GO:0032264">
    <property type="term" value="P:IMP salvage"/>
    <property type="evidence" value="ECO:0007669"/>
    <property type="project" value="TreeGrafter"/>
</dbReference>
<evidence type="ECO:0000256" key="2">
    <source>
        <dbReference type="ARBA" id="ARBA00049402"/>
    </source>
</evidence>
<dbReference type="CDD" id="cd06223">
    <property type="entry name" value="PRTases_typeI"/>
    <property type="match status" value="1"/>
</dbReference>
<dbReference type="Proteomes" id="UP000236724">
    <property type="component" value="Unassembled WGS sequence"/>
</dbReference>
<dbReference type="InterPro" id="IPR050408">
    <property type="entry name" value="HGPRT"/>
</dbReference>
<dbReference type="Pfam" id="PF00156">
    <property type="entry name" value="Pribosyltran"/>
    <property type="match status" value="1"/>
</dbReference>
<dbReference type="GO" id="GO:0000287">
    <property type="term" value="F:magnesium ion binding"/>
    <property type="evidence" value="ECO:0007669"/>
    <property type="project" value="TreeGrafter"/>
</dbReference>
<dbReference type="GO" id="GO:0032263">
    <property type="term" value="P:GMP salvage"/>
    <property type="evidence" value="ECO:0007669"/>
    <property type="project" value="TreeGrafter"/>
</dbReference>
<evidence type="ECO:0000256" key="1">
    <source>
        <dbReference type="ARBA" id="ARBA00048811"/>
    </source>
</evidence>
<dbReference type="EC" id="2.4.2.8" evidence="4"/>
<comment type="catalytic activity">
    <reaction evidence="2">
        <text>IMP + diphosphate = hypoxanthine + 5-phospho-alpha-D-ribose 1-diphosphate</text>
        <dbReference type="Rhea" id="RHEA:17973"/>
        <dbReference type="ChEBI" id="CHEBI:17368"/>
        <dbReference type="ChEBI" id="CHEBI:33019"/>
        <dbReference type="ChEBI" id="CHEBI:58017"/>
        <dbReference type="ChEBI" id="CHEBI:58053"/>
        <dbReference type="EC" id="2.4.2.8"/>
    </reaction>
    <physiologicalReaction direction="right-to-left" evidence="2">
        <dbReference type="Rhea" id="RHEA:17975"/>
    </physiologicalReaction>
</comment>
<protein>
    <submittedName>
        <fullName evidence="4">Hypoxanthine-guanine phosphoribosyltransferase</fullName>
        <ecNumber evidence="4">2.4.2.8</ecNumber>
    </submittedName>
</protein>
<dbReference type="GO" id="GO:0005829">
    <property type="term" value="C:cytosol"/>
    <property type="evidence" value="ECO:0007669"/>
    <property type="project" value="TreeGrafter"/>
</dbReference>
<evidence type="ECO:0000313" key="5">
    <source>
        <dbReference type="Proteomes" id="UP000236724"/>
    </source>
</evidence>
<evidence type="ECO:0000313" key="4">
    <source>
        <dbReference type="EMBL" id="SEH05885.1"/>
    </source>
</evidence>
<proteinExistence type="predicted"/>
<gene>
    <name evidence="4" type="primary">hpt</name>
    <name evidence="4" type="ORF">MBHS_01740</name>
</gene>
<name>A0A1H6FA50_9GAMM</name>
<dbReference type="GO" id="GO:0004422">
    <property type="term" value="F:hypoxanthine phosphoribosyltransferase activity"/>
    <property type="evidence" value="ECO:0007669"/>
    <property type="project" value="TreeGrafter"/>
</dbReference>
<dbReference type="GO" id="GO:0006178">
    <property type="term" value="P:guanine salvage"/>
    <property type="evidence" value="ECO:0007669"/>
    <property type="project" value="TreeGrafter"/>
</dbReference>
<evidence type="ECO:0000259" key="3">
    <source>
        <dbReference type="Pfam" id="PF00156"/>
    </source>
</evidence>
<organism evidence="4 5">
    <name type="scientific">Candidatus Venteria ishoeyi</name>
    <dbReference type="NCBI Taxonomy" id="1899563"/>
    <lineage>
        <taxon>Bacteria</taxon>
        <taxon>Pseudomonadati</taxon>
        <taxon>Pseudomonadota</taxon>
        <taxon>Gammaproteobacteria</taxon>
        <taxon>Thiotrichales</taxon>
        <taxon>Thiotrichaceae</taxon>
        <taxon>Venteria</taxon>
    </lineage>
</organism>
<accession>A0A1H6FA50</accession>
<sequence length="187" mass="20960">MNTTHSLEEIRQIQQEAELICDQDMIEQALTDMAVAITQNLHDRNPLCLSLLTGGIIPTGLLLTQLDFPLQLDSIQATRYRGNTQGEKLHWKKYPDMDIKNRTLLIIDDILDEGITMQAVVEYCKQAGAQQVYTAVLVDKENARAPDGLPAADFTGLKIPNRYVFGFGLDYHHYLRNAAGIYAVKGL</sequence>
<dbReference type="GO" id="GO:0052657">
    <property type="term" value="F:guanine phosphoribosyltransferase activity"/>
    <property type="evidence" value="ECO:0007669"/>
    <property type="project" value="RHEA"/>
</dbReference>
<dbReference type="GO" id="GO:0046100">
    <property type="term" value="P:hypoxanthine metabolic process"/>
    <property type="evidence" value="ECO:0007669"/>
    <property type="project" value="TreeGrafter"/>
</dbReference>
<dbReference type="SUPFAM" id="SSF53271">
    <property type="entry name" value="PRTase-like"/>
    <property type="match status" value="1"/>
</dbReference>
<dbReference type="InterPro" id="IPR000836">
    <property type="entry name" value="PRTase_dom"/>
</dbReference>
<dbReference type="AlphaFoldDB" id="A0A1H6FA50"/>
<dbReference type="OrthoDB" id="9802824at2"/>
<keyword evidence="4" id="KW-0808">Transferase</keyword>